<name>A0A291QUB1_9BACT</name>
<dbReference type="Pfam" id="PF01381">
    <property type="entry name" value="HTH_3"/>
    <property type="match status" value="1"/>
</dbReference>
<evidence type="ECO:0000259" key="2">
    <source>
        <dbReference type="PROSITE" id="PS50943"/>
    </source>
</evidence>
<dbReference type="Gene3D" id="1.10.260.40">
    <property type="entry name" value="lambda repressor-like DNA-binding domains"/>
    <property type="match status" value="1"/>
</dbReference>
<dbReference type="GO" id="GO:0005829">
    <property type="term" value="C:cytosol"/>
    <property type="evidence" value="ECO:0007669"/>
    <property type="project" value="TreeGrafter"/>
</dbReference>
<dbReference type="InterPro" id="IPR010982">
    <property type="entry name" value="Lambda_DNA-bd_dom_sf"/>
</dbReference>
<dbReference type="PANTHER" id="PTHR46797:SF1">
    <property type="entry name" value="METHYLPHOSPHONATE SYNTHASE"/>
    <property type="match status" value="1"/>
</dbReference>
<dbReference type="InterPro" id="IPR001387">
    <property type="entry name" value="Cro/C1-type_HTH"/>
</dbReference>
<evidence type="ECO:0000256" key="1">
    <source>
        <dbReference type="ARBA" id="ARBA00023125"/>
    </source>
</evidence>
<keyword evidence="4" id="KW-1185">Reference proteome</keyword>
<organism evidence="3 4">
    <name type="scientific">Chitinophaga caeni</name>
    <dbReference type="NCBI Taxonomy" id="2029983"/>
    <lineage>
        <taxon>Bacteria</taxon>
        <taxon>Pseudomonadati</taxon>
        <taxon>Bacteroidota</taxon>
        <taxon>Chitinophagia</taxon>
        <taxon>Chitinophagales</taxon>
        <taxon>Chitinophagaceae</taxon>
        <taxon>Chitinophaga</taxon>
    </lineage>
</organism>
<dbReference type="Proteomes" id="UP000220133">
    <property type="component" value="Chromosome"/>
</dbReference>
<dbReference type="InterPro" id="IPR049639">
    <property type="entry name" value="RstR"/>
</dbReference>
<reference evidence="3 4" key="1">
    <citation type="submission" date="2017-10" db="EMBL/GenBank/DDBJ databases">
        <title>Paenichitinophaga pekingensis gen. nov., sp. nov., isolated from activated sludge.</title>
        <authorList>
            <person name="Jin D."/>
            <person name="Kong X."/>
            <person name="Deng Y."/>
            <person name="Bai Z."/>
        </authorList>
    </citation>
    <scope>NUCLEOTIDE SEQUENCE [LARGE SCALE GENOMIC DNA]</scope>
    <source>
        <strain evidence="3 4">13</strain>
    </source>
</reference>
<dbReference type="RefSeq" id="WP_098193894.1">
    <property type="nucleotide sequence ID" value="NZ_CP023777.1"/>
</dbReference>
<evidence type="ECO:0000313" key="3">
    <source>
        <dbReference type="EMBL" id="ATL47517.1"/>
    </source>
</evidence>
<dbReference type="KEGG" id="cbae:COR50_10245"/>
<dbReference type="CDD" id="cd00093">
    <property type="entry name" value="HTH_XRE"/>
    <property type="match status" value="1"/>
</dbReference>
<dbReference type="InterPro" id="IPR050807">
    <property type="entry name" value="TransReg_Diox_bact_type"/>
</dbReference>
<dbReference type="AlphaFoldDB" id="A0A291QUB1"/>
<evidence type="ECO:0000313" key="4">
    <source>
        <dbReference type="Proteomes" id="UP000220133"/>
    </source>
</evidence>
<accession>A0A291QUB1</accession>
<dbReference type="GO" id="GO:0003677">
    <property type="term" value="F:DNA binding"/>
    <property type="evidence" value="ECO:0007669"/>
    <property type="project" value="UniProtKB-KW"/>
</dbReference>
<dbReference type="PANTHER" id="PTHR46797">
    <property type="entry name" value="HTH-TYPE TRANSCRIPTIONAL REGULATOR"/>
    <property type="match status" value="1"/>
</dbReference>
<dbReference type="SMART" id="SM00530">
    <property type="entry name" value="HTH_XRE"/>
    <property type="match status" value="1"/>
</dbReference>
<protein>
    <submittedName>
        <fullName evidence="3">Transcriptional regulator</fullName>
    </submittedName>
</protein>
<dbReference type="EMBL" id="CP023777">
    <property type="protein sequence ID" value="ATL47517.1"/>
    <property type="molecule type" value="Genomic_DNA"/>
</dbReference>
<dbReference type="SUPFAM" id="SSF47413">
    <property type="entry name" value="lambda repressor-like DNA-binding domains"/>
    <property type="match status" value="1"/>
</dbReference>
<keyword evidence="1" id="KW-0238">DNA-binding</keyword>
<sequence>MTFGERIALQRKQLKISQDELAKRVGTSAPIIGRYERGEIKPSIEMAKKIADELGVTVDYLIGGSTSMVLDKKLLKRIEDIEALPDEEKEKIYYFIDMAITYNKTKKAYSR</sequence>
<proteinExistence type="predicted"/>
<feature type="domain" description="HTH cro/C1-type" evidence="2">
    <location>
        <begin position="7"/>
        <end position="61"/>
    </location>
</feature>
<dbReference type="GO" id="GO:0003700">
    <property type="term" value="F:DNA-binding transcription factor activity"/>
    <property type="evidence" value="ECO:0007669"/>
    <property type="project" value="TreeGrafter"/>
</dbReference>
<dbReference type="NCBIfam" id="NF041951">
    <property type="entry name" value="phage_RstR"/>
    <property type="match status" value="1"/>
</dbReference>
<dbReference type="OrthoDB" id="881869at2"/>
<gene>
    <name evidence="3" type="ORF">COR50_10245</name>
</gene>
<dbReference type="PROSITE" id="PS50943">
    <property type="entry name" value="HTH_CROC1"/>
    <property type="match status" value="1"/>
</dbReference>